<dbReference type="PANTHER" id="PTHR48041">
    <property type="entry name" value="ABC TRANSPORTER G FAMILY MEMBER 28"/>
    <property type="match status" value="1"/>
</dbReference>
<dbReference type="GO" id="GO:0016887">
    <property type="term" value="F:ATP hydrolysis activity"/>
    <property type="evidence" value="ECO:0007669"/>
    <property type="project" value="InterPro"/>
</dbReference>
<feature type="domain" description="ABC transporter" evidence="6">
    <location>
        <begin position="40"/>
        <end position="118"/>
    </location>
</feature>
<evidence type="ECO:0000256" key="5">
    <source>
        <dbReference type="ARBA" id="ARBA00023136"/>
    </source>
</evidence>
<sequence>MDPEQALVVEGGHEKSNIQNLAWRVTSVQQQNCKPPRILLSNINGMLYAGECCALMGPSGSGKTTLLNTLANRPVRGQAIDGSIVVNGAALKPSDFRRVSCFVEHEVSLIGGLTVFETVSFAAKLASST</sequence>
<dbReference type="Pfam" id="PF00005">
    <property type="entry name" value="ABC_tran"/>
    <property type="match status" value="1"/>
</dbReference>
<reference evidence="7" key="1">
    <citation type="submission" date="2022-09" db="EMBL/GenBank/DDBJ databases">
        <title>Fusarium specimens isolated from Avocado Roots.</title>
        <authorList>
            <person name="Stajich J."/>
            <person name="Roper C."/>
            <person name="Heimlech-Rivalta G."/>
        </authorList>
    </citation>
    <scope>NUCLEOTIDE SEQUENCE</scope>
    <source>
        <strain evidence="7">CF00136</strain>
    </source>
</reference>
<keyword evidence="4" id="KW-1133">Transmembrane helix</keyword>
<evidence type="ECO:0000313" key="8">
    <source>
        <dbReference type="Proteomes" id="UP001152049"/>
    </source>
</evidence>
<dbReference type="GO" id="GO:0005524">
    <property type="term" value="F:ATP binding"/>
    <property type="evidence" value="ECO:0007669"/>
    <property type="project" value="InterPro"/>
</dbReference>
<dbReference type="SUPFAM" id="SSF52540">
    <property type="entry name" value="P-loop containing nucleoside triphosphate hydrolases"/>
    <property type="match status" value="1"/>
</dbReference>
<evidence type="ECO:0000259" key="6">
    <source>
        <dbReference type="Pfam" id="PF00005"/>
    </source>
</evidence>
<comment type="caution">
    <text evidence="7">The sequence shown here is derived from an EMBL/GenBank/DDBJ whole genome shotgun (WGS) entry which is preliminary data.</text>
</comment>
<dbReference type="GO" id="GO:0042626">
    <property type="term" value="F:ATPase-coupled transmembrane transporter activity"/>
    <property type="evidence" value="ECO:0007669"/>
    <property type="project" value="TreeGrafter"/>
</dbReference>
<proteinExistence type="predicted"/>
<dbReference type="InterPro" id="IPR050352">
    <property type="entry name" value="ABCG_transporters"/>
</dbReference>
<dbReference type="InterPro" id="IPR003439">
    <property type="entry name" value="ABC_transporter-like_ATP-bd"/>
</dbReference>
<keyword evidence="2" id="KW-0813">Transport</keyword>
<evidence type="ECO:0000256" key="2">
    <source>
        <dbReference type="ARBA" id="ARBA00022448"/>
    </source>
</evidence>
<keyword evidence="5" id="KW-0472">Membrane</keyword>
<accession>A0A9W8VFP4</accession>
<evidence type="ECO:0000256" key="3">
    <source>
        <dbReference type="ARBA" id="ARBA00022692"/>
    </source>
</evidence>
<dbReference type="PANTHER" id="PTHR48041:SF139">
    <property type="entry name" value="PROTEIN SCARLET"/>
    <property type="match status" value="1"/>
</dbReference>
<dbReference type="Proteomes" id="UP001152049">
    <property type="component" value="Unassembled WGS sequence"/>
</dbReference>
<evidence type="ECO:0000256" key="1">
    <source>
        <dbReference type="ARBA" id="ARBA00004141"/>
    </source>
</evidence>
<dbReference type="OrthoDB" id="66620at2759"/>
<organism evidence="7 8">
    <name type="scientific">Fusarium torreyae</name>
    <dbReference type="NCBI Taxonomy" id="1237075"/>
    <lineage>
        <taxon>Eukaryota</taxon>
        <taxon>Fungi</taxon>
        <taxon>Dikarya</taxon>
        <taxon>Ascomycota</taxon>
        <taxon>Pezizomycotina</taxon>
        <taxon>Sordariomycetes</taxon>
        <taxon>Hypocreomycetidae</taxon>
        <taxon>Hypocreales</taxon>
        <taxon>Nectriaceae</taxon>
        <taxon>Fusarium</taxon>
    </lineage>
</organism>
<evidence type="ECO:0000313" key="7">
    <source>
        <dbReference type="EMBL" id="KAJ4265113.1"/>
    </source>
</evidence>
<keyword evidence="3" id="KW-0812">Transmembrane</keyword>
<dbReference type="InterPro" id="IPR027417">
    <property type="entry name" value="P-loop_NTPase"/>
</dbReference>
<dbReference type="GO" id="GO:0016020">
    <property type="term" value="C:membrane"/>
    <property type="evidence" value="ECO:0007669"/>
    <property type="project" value="UniProtKB-SubCell"/>
</dbReference>
<gene>
    <name evidence="7" type="ORF">NW762_005359</name>
</gene>
<protein>
    <recommendedName>
        <fullName evidence="6">ABC transporter domain-containing protein</fullName>
    </recommendedName>
</protein>
<keyword evidence="8" id="KW-1185">Reference proteome</keyword>
<comment type="subcellular location">
    <subcellularLocation>
        <location evidence="1">Membrane</location>
        <topology evidence="1">Multi-pass membrane protein</topology>
    </subcellularLocation>
</comment>
<dbReference type="EMBL" id="JAOQAZ010000007">
    <property type="protein sequence ID" value="KAJ4265113.1"/>
    <property type="molecule type" value="Genomic_DNA"/>
</dbReference>
<name>A0A9W8VFP4_9HYPO</name>
<dbReference type="Gene3D" id="3.40.50.300">
    <property type="entry name" value="P-loop containing nucleotide triphosphate hydrolases"/>
    <property type="match status" value="1"/>
</dbReference>
<dbReference type="AlphaFoldDB" id="A0A9W8VFP4"/>
<evidence type="ECO:0000256" key="4">
    <source>
        <dbReference type="ARBA" id="ARBA00022989"/>
    </source>
</evidence>